<name>A0ABM3FZ03_NEOLC</name>
<evidence type="ECO:0000313" key="5">
    <source>
        <dbReference type="RefSeq" id="XP_046593254.1"/>
    </source>
</evidence>
<keyword evidence="1" id="KW-0175">Coiled coil</keyword>
<organism evidence="4 5">
    <name type="scientific">Neodiprion lecontei</name>
    <name type="common">Redheaded pine sawfly</name>
    <dbReference type="NCBI Taxonomy" id="441921"/>
    <lineage>
        <taxon>Eukaryota</taxon>
        <taxon>Metazoa</taxon>
        <taxon>Ecdysozoa</taxon>
        <taxon>Arthropoda</taxon>
        <taxon>Hexapoda</taxon>
        <taxon>Insecta</taxon>
        <taxon>Pterygota</taxon>
        <taxon>Neoptera</taxon>
        <taxon>Endopterygota</taxon>
        <taxon>Hymenoptera</taxon>
        <taxon>Tenthredinoidea</taxon>
        <taxon>Diprionidae</taxon>
        <taxon>Diprioninae</taxon>
        <taxon>Neodiprion</taxon>
    </lineage>
</organism>
<feature type="compositionally biased region" description="Polar residues" evidence="2">
    <location>
        <begin position="171"/>
        <end position="188"/>
    </location>
</feature>
<dbReference type="RefSeq" id="XP_046593254.1">
    <property type="nucleotide sequence ID" value="XM_046737298.1"/>
</dbReference>
<keyword evidence="3" id="KW-0472">Membrane</keyword>
<feature type="compositionally biased region" description="Basic and acidic residues" evidence="2">
    <location>
        <begin position="146"/>
        <end position="170"/>
    </location>
</feature>
<accession>A0ABM3FZ03</accession>
<evidence type="ECO:0000313" key="4">
    <source>
        <dbReference type="Proteomes" id="UP000829291"/>
    </source>
</evidence>
<feature type="coiled-coil region" evidence="1">
    <location>
        <begin position="326"/>
        <end position="879"/>
    </location>
</feature>
<feature type="coiled-coil region" evidence="1">
    <location>
        <begin position="950"/>
        <end position="1140"/>
    </location>
</feature>
<dbReference type="InterPro" id="IPR040248">
    <property type="entry name" value="RRBP1"/>
</dbReference>
<evidence type="ECO:0000313" key="6">
    <source>
        <dbReference type="RefSeq" id="XP_046593255.1"/>
    </source>
</evidence>
<feature type="compositionally biased region" description="Basic residues" evidence="2">
    <location>
        <begin position="57"/>
        <end position="70"/>
    </location>
</feature>
<feature type="compositionally biased region" description="Basic and acidic residues" evidence="2">
    <location>
        <begin position="194"/>
        <end position="212"/>
    </location>
</feature>
<feature type="region of interest" description="Disordered" evidence="2">
    <location>
        <begin position="1142"/>
        <end position="1164"/>
    </location>
</feature>
<feature type="compositionally biased region" description="Basic and acidic residues" evidence="2">
    <location>
        <begin position="71"/>
        <end position="89"/>
    </location>
</feature>
<evidence type="ECO:0000256" key="2">
    <source>
        <dbReference type="SAM" id="MobiDB-lite"/>
    </source>
</evidence>
<dbReference type="GeneID" id="107224938"/>
<dbReference type="Proteomes" id="UP000829291">
    <property type="component" value="Chromosome 4"/>
</dbReference>
<feature type="region of interest" description="Disordered" evidence="2">
    <location>
        <begin position="136"/>
        <end position="239"/>
    </location>
</feature>
<feature type="transmembrane region" description="Helical" evidence="3">
    <location>
        <begin position="7"/>
        <end position="28"/>
    </location>
</feature>
<gene>
    <name evidence="5 6" type="primary">LOC107224938</name>
</gene>
<feature type="region of interest" description="Disordered" evidence="2">
    <location>
        <begin position="49"/>
        <end position="94"/>
    </location>
</feature>
<keyword evidence="4" id="KW-1185">Reference proteome</keyword>
<dbReference type="Gene3D" id="1.20.58.130">
    <property type="match status" value="1"/>
</dbReference>
<feature type="compositionally biased region" description="Basic residues" evidence="2">
    <location>
        <begin position="1238"/>
        <end position="1256"/>
    </location>
</feature>
<proteinExistence type="predicted"/>
<evidence type="ECO:0000256" key="3">
    <source>
        <dbReference type="SAM" id="Phobius"/>
    </source>
</evidence>
<reference evidence="5 6" key="1">
    <citation type="submission" date="2025-05" db="UniProtKB">
        <authorList>
            <consortium name="RefSeq"/>
        </authorList>
    </citation>
    <scope>IDENTIFICATION</scope>
    <source>
        <tissue evidence="5 6">Thorax and Abdomen</tissue>
    </source>
</reference>
<dbReference type="PANTHER" id="PTHR18939:SF4">
    <property type="entry name" value="RIBOSOME-BINDING PROTEIN 1"/>
    <property type="match status" value="1"/>
</dbReference>
<dbReference type="PANTHER" id="PTHR18939">
    <property type="entry name" value="RIBOSOME BINDING PROTEIN-1"/>
    <property type="match status" value="1"/>
</dbReference>
<evidence type="ECO:0000256" key="1">
    <source>
        <dbReference type="SAM" id="Coils"/>
    </source>
</evidence>
<feature type="region of interest" description="Disordered" evidence="2">
    <location>
        <begin position="99"/>
        <end position="118"/>
    </location>
</feature>
<feature type="compositionally biased region" description="Basic and acidic residues" evidence="2">
    <location>
        <begin position="223"/>
        <end position="239"/>
    </location>
</feature>
<feature type="compositionally biased region" description="Polar residues" evidence="2">
    <location>
        <begin position="1148"/>
        <end position="1164"/>
    </location>
</feature>
<keyword evidence="3" id="KW-0812">Transmembrane</keyword>
<sequence length="1275" mass="145267">MDVQTGLICVSLVVVSAAVILFVLMFGMKEKTYDEAIAEQRKLPDDLLIGKREKGKEKKHKNKAGGKKVKEKKEEKEDREDEKTEHVQFEENPQILIDEAPIQEEKNIKGNKKKGKVDKVKPILLNKDEPVILVPEPSLSQPQSEDINHFDLTQPKDDLELIRSHSKDNLHQMTQSEPIVNKSLVDTPTKTKKNAKEQPKKGGDAKEEKKDVGNTPQQQALKETPKEIKEQQKETPVKTAKEIVKEISVPVQSSVKESKNKKKRNDILAQIGGDKDGVNISLLMPLIQKAELSRSEIQILTDQLLNKQLDNPLEHSEWTEGRTDPVIKLKKQLAEKEKALADEQEASVAVQNKLKELRSELNAEKSRLSANVRQLEETLSAKATEAQTLHTRVQHILESHAAEKQGFARQIEQLQSQVNEKMTIIHQMQEDQGQTQGHLQQELVTQRKQLEVQYSQMRENENALKTQLAQKHVEIQELQNINMTVNQEIQMLRSTCENSAAEVERHRQQLAMTQEQLMHSQGQLQHYKEAGERLQEMVRQLEESHRTIDDLEHRLQNTLRHEQDLQKQLNSVKSELNAVKNEANEANNLKAELNKVQAELNKLKSDLSVSQNEAKTEAVEITSLRTELSTTQNELKQSQSNLIVAQTELKNSQSNCNKLQKDFDIIQADLRKSAGELVKAQSESKNAKTELSKAQSDLNKVQTELAKTQEELRNAHKTVSELKMLSVEVERLQQGARNSSESQIEVARLQEENNRLSSQSGTLAELQKEIRKLREENEFLASQLVANKERPDAEGRENGVETKAVKNIQHIEHNNLLEQKETLLEKLRVEVNQKDTELSKLTVQLETLKSDMNNERRQRTNLQDELEVQKQKNNELRTKNWKVMEALSAAESRTSSNSRRAIDELSQKVGRDEQKSTDMLLQRIFPDVSIAESSHEKWLTAIEGKVSSLVKDSKRKQEDMEKENQSLRGMVSHYEEIFHDTEGTLNELQNHLESEEARWQAQIKQKEEILTSLKTELDSLRSKSGLTEQLDKKISELETRLAEAETFRHQAQTQLSSFKIQSESSPVKGEKNLSLNAVEKLGEEKSRLLQSLQQEISNKAAVDAEVARLRSLLEKSESGLAEEKNLVLQLQNEVGRLKNEVSPGFRNLDQSTVNGPPISDSSKSEPTVVAHSLLAALEKSLKNTELAKCSITEPATDLVECRQESDTSFLISKTSSPQTCHMIDHNTQASWNPLNSQQHKKHKKKRKSTMKPVTKRRRFAGWFRKKVTTSKNKLR</sequence>
<dbReference type="RefSeq" id="XP_046593255.1">
    <property type="nucleotide sequence ID" value="XM_046737299.1"/>
</dbReference>
<keyword evidence="3" id="KW-1133">Transmembrane helix</keyword>
<feature type="region of interest" description="Disordered" evidence="2">
    <location>
        <begin position="1230"/>
        <end position="1256"/>
    </location>
</feature>
<protein>
    <submittedName>
        <fullName evidence="5 6">Kinectin isoform X1</fullName>
    </submittedName>
</protein>